<organism evidence="2 3">
    <name type="scientific">Uabimicrobium amorphum</name>
    <dbReference type="NCBI Taxonomy" id="2596890"/>
    <lineage>
        <taxon>Bacteria</taxon>
        <taxon>Pseudomonadati</taxon>
        <taxon>Planctomycetota</taxon>
        <taxon>Candidatus Uabimicrobiia</taxon>
        <taxon>Candidatus Uabimicrobiales</taxon>
        <taxon>Candidatus Uabimicrobiaceae</taxon>
        <taxon>Candidatus Uabimicrobium</taxon>
    </lineage>
</organism>
<feature type="signal peptide" evidence="1">
    <location>
        <begin position="1"/>
        <end position="19"/>
    </location>
</feature>
<sequence>MIRSIIIFLLLCSSLNAQGVFFPIKKGNKKYETTHTYINVYCLPKALAVSIRFKKPQKHFLKKQNNKFKYEGKKPNFIAFSCGNIIASKEGKAKYVFDGQMSVSAQRIYLVLRKGMYEFRYNDKVMISFHYSSGKHGVEIPNRVMIDMAATFYKNQKEIPRTAVIPGACQ</sequence>
<evidence type="ECO:0000313" key="2">
    <source>
        <dbReference type="EMBL" id="BBM86056.1"/>
    </source>
</evidence>
<feature type="chain" id="PRO_5025036246" evidence="1">
    <location>
        <begin position="20"/>
        <end position="170"/>
    </location>
</feature>
<name>A0A5S9IR17_UABAM</name>
<keyword evidence="3" id="KW-1185">Reference proteome</keyword>
<dbReference type="KEGG" id="uam:UABAM_04442"/>
<dbReference type="Proteomes" id="UP000326354">
    <property type="component" value="Chromosome"/>
</dbReference>
<dbReference type="RefSeq" id="WP_151970134.1">
    <property type="nucleotide sequence ID" value="NZ_AP019860.1"/>
</dbReference>
<reference evidence="2 3" key="1">
    <citation type="submission" date="2019-08" db="EMBL/GenBank/DDBJ databases">
        <title>Complete genome sequence of Candidatus Uab amorphum.</title>
        <authorList>
            <person name="Shiratori T."/>
            <person name="Suzuki S."/>
            <person name="Kakizawa Y."/>
            <person name="Ishida K."/>
        </authorList>
    </citation>
    <scope>NUCLEOTIDE SEQUENCE [LARGE SCALE GENOMIC DNA]</scope>
    <source>
        <strain evidence="2 3">SRT547</strain>
    </source>
</reference>
<accession>A0A5S9IR17</accession>
<evidence type="ECO:0000313" key="3">
    <source>
        <dbReference type="Proteomes" id="UP000326354"/>
    </source>
</evidence>
<evidence type="ECO:0000256" key="1">
    <source>
        <dbReference type="SAM" id="SignalP"/>
    </source>
</evidence>
<dbReference type="AlphaFoldDB" id="A0A5S9IR17"/>
<gene>
    <name evidence="2" type="ORF">UABAM_04442</name>
</gene>
<protein>
    <submittedName>
        <fullName evidence="2">Uncharacterized protein</fullName>
    </submittedName>
</protein>
<dbReference type="EMBL" id="AP019860">
    <property type="protein sequence ID" value="BBM86056.1"/>
    <property type="molecule type" value="Genomic_DNA"/>
</dbReference>
<proteinExistence type="predicted"/>
<keyword evidence="1" id="KW-0732">Signal</keyword>